<evidence type="ECO:0000313" key="5">
    <source>
        <dbReference type="EMBL" id="MFC4833047.1"/>
    </source>
</evidence>
<keyword evidence="2" id="KW-0238">DNA-binding</keyword>
<dbReference type="CDD" id="cd06170">
    <property type="entry name" value="LuxR_C_like"/>
    <property type="match status" value="1"/>
</dbReference>
<dbReference type="PANTHER" id="PTHR44688">
    <property type="entry name" value="DNA-BINDING TRANSCRIPTIONAL ACTIVATOR DEVR_DOSR"/>
    <property type="match status" value="1"/>
</dbReference>
<keyword evidence="1" id="KW-0805">Transcription regulation</keyword>
<dbReference type="PANTHER" id="PTHR44688:SF16">
    <property type="entry name" value="DNA-BINDING TRANSCRIPTIONAL ACTIVATOR DEVR_DOSR"/>
    <property type="match status" value="1"/>
</dbReference>
<dbReference type="Gene3D" id="3.40.50.300">
    <property type="entry name" value="P-loop containing nucleotide triphosphate hydrolases"/>
    <property type="match status" value="1"/>
</dbReference>
<dbReference type="InterPro" id="IPR016032">
    <property type="entry name" value="Sig_transdc_resp-reg_C-effctor"/>
</dbReference>
<dbReference type="RefSeq" id="WP_274192403.1">
    <property type="nucleotide sequence ID" value="NZ_BAABHN010000022.1"/>
</dbReference>
<dbReference type="Pfam" id="PF25873">
    <property type="entry name" value="WHD_MalT"/>
    <property type="match status" value="1"/>
</dbReference>
<evidence type="ECO:0000259" key="4">
    <source>
        <dbReference type="PROSITE" id="PS50043"/>
    </source>
</evidence>
<accession>A0ABV9RI51</accession>
<proteinExistence type="predicted"/>
<keyword evidence="6" id="KW-1185">Reference proteome</keyword>
<evidence type="ECO:0000256" key="1">
    <source>
        <dbReference type="ARBA" id="ARBA00023015"/>
    </source>
</evidence>
<evidence type="ECO:0000313" key="6">
    <source>
        <dbReference type="Proteomes" id="UP001595909"/>
    </source>
</evidence>
<comment type="caution">
    <text evidence="5">The sequence shown here is derived from an EMBL/GenBank/DDBJ whole genome shotgun (WGS) entry which is preliminary data.</text>
</comment>
<dbReference type="Gene3D" id="1.10.10.10">
    <property type="entry name" value="Winged helix-like DNA-binding domain superfamily/Winged helix DNA-binding domain"/>
    <property type="match status" value="1"/>
</dbReference>
<dbReference type="PROSITE" id="PS00622">
    <property type="entry name" value="HTH_LUXR_1"/>
    <property type="match status" value="1"/>
</dbReference>
<dbReference type="InterPro" id="IPR027417">
    <property type="entry name" value="P-loop_NTPase"/>
</dbReference>
<dbReference type="Proteomes" id="UP001595909">
    <property type="component" value="Unassembled WGS sequence"/>
</dbReference>
<dbReference type="SUPFAM" id="SSF46894">
    <property type="entry name" value="C-terminal effector domain of the bipartite response regulators"/>
    <property type="match status" value="1"/>
</dbReference>
<name>A0ABV9RI51_9PSEU</name>
<dbReference type="EMBL" id="JBHSIM010000022">
    <property type="protein sequence ID" value="MFC4833047.1"/>
    <property type="molecule type" value="Genomic_DNA"/>
</dbReference>
<protein>
    <submittedName>
        <fullName evidence="5">LuxR C-terminal-related transcriptional regulator</fullName>
    </submittedName>
</protein>
<keyword evidence="3" id="KW-0804">Transcription</keyword>
<dbReference type="SMART" id="SM00421">
    <property type="entry name" value="HTH_LUXR"/>
    <property type="match status" value="1"/>
</dbReference>
<organism evidence="5 6">
    <name type="scientific">Actinomycetospora chibensis</name>
    <dbReference type="NCBI Taxonomy" id="663606"/>
    <lineage>
        <taxon>Bacteria</taxon>
        <taxon>Bacillati</taxon>
        <taxon>Actinomycetota</taxon>
        <taxon>Actinomycetes</taxon>
        <taxon>Pseudonocardiales</taxon>
        <taxon>Pseudonocardiaceae</taxon>
        <taxon>Actinomycetospora</taxon>
    </lineage>
</organism>
<sequence>MGTTPRPDDVADVIPLVRPARWDWVPRTKLFRPPTVADTVLDPDLLDRTARAVDDVPVTTIVATAGAGKSTLASAVVERTGRRAAWLRFDELDDDPASVVELLVRALDPLVEGGCSGSRQLLDTGLPAAADPRRAVGVLVNDLVVAAPPPLLLVLDDLHTVGGAGPVLDYFVANLPPALHLLITARRDPPVPVARLRARGQLHEVRDADLRISPERAATLLNDHLGLGLSPGRVREVVATADGWVTGVRLLGTSPEALDDYLDSEILGDESPDLRRFLLDTAVLDVLEPDVCAAVTGRDDATSLLAATRARLGPLVLVADDRGHRPVLRHHDLLRAALRRRLAVEDPTRVPVLHRAAAGAVTDPAGRVEHLLAAGAGAEAADAVAALAGADFPRPAELHHLETWIRRLPPAEVTARPRLGVLAGFAAVQRGRLAEARALLEPALEGAAAGTARADRVTRWLAARALHVATSDHARLVPVLAALEDDPAFADLSPAARVEHHLSRAYAATFTGDPSTAFARTREAVALAAWSGDDGATEVLARHLSPLVIAHEGGMELVAEHITRTAARTTAPSPLVRLGLLLQRAYVALLAGRWDEARAAAAEAGDLPERLGGLPYLRATLDWVEAAVAHAHGDLVLTEARCRPAAATDLDRELLPVRRALLARTLRHRGRTTELAELARGAPDHDALSAAATASVRAQHALATGDATAAVEHLSDRPLLLAPFLVPLPLDRALALAAAGRHAEAVAATRDMVEIARRWRMPGLLALAGDEARPLLAEVGGPTVVTALAALDGPAGPAPVPVPGGGEVLTGREVEVLRLLADGASNRAVAERLVVSENTVKTHVRHLLTKLGAGSRGEAVALARRHHLL</sequence>
<dbReference type="PROSITE" id="PS50043">
    <property type="entry name" value="HTH_LUXR_2"/>
    <property type="match status" value="1"/>
</dbReference>
<dbReference type="SUPFAM" id="SSF52540">
    <property type="entry name" value="P-loop containing nucleoside triphosphate hydrolases"/>
    <property type="match status" value="1"/>
</dbReference>
<dbReference type="InterPro" id="IPR059106">
    <property type="entry name" value="WHD_MalT"/>
</dbReference>
<gene>
    <name evidence="5" type="ORF">ACFPEL_11575</name>
</gene>
<reference evidence="6" key="1">
    <citation type="journal article" date="2019" name="Int. J. Syst. Evol. Microbiol.">
        <title>The Global Catalogue of Microorganisms (GCM) 10K type strain sequencing project: providing services to taxonomists for standard genome sequencing and annotation.</title>
        <authorList>
            <consortium name="The Broad Institute Genomics Platform"/>
            <consortium name="The Broad Institute Genome Sequencing Center for Infectious Disease"/>
            <person name="Wu L."/>
            <person name="Ma J."/>
        </authorList>
    </citation>
    <scope>NUCLEOTIDE SEQUENCE [LARGE SCALE GENOMIC DNA]</scope>
    <source>
        <strain evidence="6">CCUG 50347</strain>
    </source>
</reference>
<evidence type="ECO:0000256" key="3">
    <source>
        <dbReference type="ARBA" id="ARBA00023163"/>
    </source>
</evidence>
<dbReference type="PRINTS" id="PR00038">
    <property type="entry name" value="HTHLUXR"/>
</dbReference>
<feature type="domain" description="HTH luxR-type" evidence="4">
    <location>
        <begin position="802"/>
        <end position="867"/>
    </location>
</feature>
<evidence type="ECO:0000256" key="2">
    <source>
        <dbReference type="ARBA" id="ARBA00023125"/>
    </source>
</evidence>
<dbReference type="Pfam" id="PF00196">
    <property type="entry name" value="GerE"/>
    <property type="match status" value="1"/>
</dbReference>
<dbReference type="InterPro" id="IPR000792">
    <property type="entry name" value="Tscrpt_reg_LuxR_C"/>
</dbReference>
<dbReference type="InterPro" id="IPR036388">
    <property type="entry name" value="WH-like_DNA-bd_sf"/>
</dbReference>